<evidence type="ECO:0000313" key="12">
    <source>
        <dbReference type="EMBL" id="CAL1549112.1"/>
    </source>
</evidence>
<dbReference type="PANTHER" id="PTHR24249">
    <property type="entry name" value="HISTAMINE RECEPTOR-RELATED G-PROTEIN COUPLED RECEPTOR"/>
    <property type="match status" value="1"/>
</dbReference>
<keyword evidence="6 9" id="KW-0472">Membrane</keyword>
<evidence type="ECO:0000256" key="1">
    <source>
        <dbReference type="ARBA" id="ARBA00004651"/>
    </source>
</evidence>
<dbReference type="AlphaFoldDB" id="A0AAV2I8P7"/>
<dbReference type="InterPro" id="IPR017452">
    <property type="entry name" value="GPCR_Rhodpsn_7TM"/>
</dbReference>
<sequence length="327" mass="36292">QYPIIIGACSVAITSAALLAVVSCSVSARTFIAMGLDDALTVSFLVLSLSDLCYVASLLSSGVFSVLWAVEMISNYAVRFGVDPYGAYILTSNVGFLIYPMTMLTTTFLAVARCMCVARPLRFGDLFSTRRCATALAAFVVLTVASYVPVLSNLGVGEAFDPRVNLTRLLVWSSGDRQFVRDVVLGTRDTFLSITSQIIVTACVFVLSFYLRRAQSFRRSSSLAIQRDGTPSSSEAFDGRELRVVQQVTVISSVYVLCNFPKVLVNISGILEPDLKFTKRFQKVYQLIIIIMNLFQVLNCGINITIYYRYNTKFRRFFGGYSQYIIR</sequence>
<dbReference type="EMBL" id="CAXITT010000531">
    <property type="protein sequence ID" value="CAL1543187.1"/>
    <property type="molecule type" value="Genomic_DNA"/>
</dbReference>
<evidence type="ECO:0000256" key="3">
    <source>
        <dbReference type="ARBA" id="ARBA00022692"/>
    </source>
</evidence>
<name>A0AAV2I8P7_LYMST</name>
<dbReference type="GO" id="GO:0004930">
    <property type="term" value="F:G protein-coupled receptor activity"/>
    <property type="evidence" value="ECO:0007669"/>
    <property type="project" value="UniProtKB-KW"/>
</dbReference>
<comment type="caution">
    <text evidence="11">The sequence shown here is derived from an EMBL/GenBank/DDBJ whole genome shotgun (WGS) entry which is preliminary data.</text>
</comment>
<dbReference type="PANTHER" id="PTHR24249:SF372">
    <property type="entry name" value="G-PROTEIN COUPLED RECEPTORS FAMILY 1 PROFILE DOMAIN-CONTAINING PROTEIN"/>
    <property type="match status" value="1"/>
</dbReference>
<dbReference type="Gene3D" id="1.20.1070.10">
    <property type="entry name" value="Rhodopsin 7-helix transmembrane proteins"/>
    <property type="match status" value="1"/>
</dbReference>
<keyword evidence="13" id="KW-1185">Reference proteome</keyword>
<evidence type="ECO:0000259" key="10">
    <source>
        <dbReference type="PROSITE" id="PS50262"/>
    </source>
</evidence>
<evidence type="ECO:0000256" key="2">
    <source>
        <dbReference type="ARBA" id="ARBA00022475"/>
    </source>
</evidence>
<keyword evidence="5" id="KW-0297">G-protein coupled receptor</keyword>
<feature type="transmembrane region" description="Helical" evidence="9">
    <location>
        <begin position="284"/>
        <end position="308"/>
    </location>
</feature>
<dbReference type="InterPro" id="IPR050569">
    <property type="entry name" value="TAAR"/>
</dbReference>
<evidence type="ECO:0000256" key="9">
    <source>
        <dbReference type="SAM" id="Phobius"/>
    </source>
</evidence>
<feature type="transmembrane region" description="Helical" evidence="9">
    <location>
        <begin position="44"/>
        <end position="68"/>
    </location>
</feature>
<evidence type="ECO:0000256" key="8">
    <source>
        <dbReference type="ARBA" id="ARBA00023224"/>
    </source>
</evidence>
<organism evidence="11 13">
    <name type="scientific">Lymnaea stagnalis</name>
    <name type="common">Great pond snail</name>
    <name type="synonym">Helix stagnalis</name>
    <dbReference type="NCBI Taxonomy" id="6523"/>
    <lineage>
        <taxon>Eukaryota</taxon>
        <taxon>Metazoa</taxon>
        <taxon>Spiralia</taxon>
        <taxon>Lophotrochozoa</taxon>
        <taxon>Mollusca</taxon>
        <taxon>Gastropoda</taxon>
        <taxon>Heterobranchia</taxon>
        <taxon>Euthyneura</taxon>
        <taxon>Panpulmonata</taxon>
        <taxon>Hygrophila</taxon>
        <taxon>Lymnaeoidea</taxon>
        <taxon>Lymnaeidae</taxon>
        <taxon>Lymnaea</taxon>
    </lineage>
</organism>
<keyword evidence="2" id="KW-1003">Cell membrane</keyword>
<gene>
    <name evidence="11" type="ORF">GSLYS_00016721001</name>
    <name evidence="12" type="ORF">GSLYS_00022429001</name>
</gene>
<keyword evidence="7" id="KW-0675">Receptor</keyword>
<feature type="non-terminal residue" evidence="11">
    <location>
        <position position="1"/>
    </location>
</feature>
<comment type="subcellular location">
    <subcellularLocation>
        <location evidence="1">Cell membrane</location>
        <topology evidence="1">Multi-pass membrane protein</topology>
    </subcellularLocation>
</comment>
<evidence type="ECO:0000313" key="13">
    <source>
        <dbReference type="Proteomes" id="UP001497497"/>
    </source>
</evidence>
<feature type="transmembrane region" description="Helical" evidence="9">
    <location>
        <begin position="132"/>
        <end position="150"/>
    </location>
</feature>
<evidence type="ECO:0000256" key="5">
    <source>
        <dbReference type="ARBA" id="ARBA00023040"/>
    </source>
</evidence>
<evidence type="ECO:0000313" key="11">
    <source>
        <dbReference type="EMBL" id="CAL1543187.1"/>
    </source>
</evidence>
<keyword evidence="8" id="KW-0807">Transducer</keyword>
<keyword evidence="3 9" id="KW-0812">Transmembrane</keyword>
<protein>
    <recommendedName>
        <fullName evidence="10">G-protein coupled receptors family 1 profile domain-containing protein</fullName>
    </recommendedName>
</protein>
<dbReference type="GO" id="GO:0005886">
    <property type="term" value="C:plasma membrane"/>
    <property type="evidence" value="ECO:0007669"/>
    <property type="project" value="UniProtKB-SubCell"/>
</dbReference>
<feature type="transmembrane region" description="Helical" evidence="9">
    <location>
        <begin position="12"/>
        <end position="32"/>
    </location>
</feature>
<evidence type="ECO:0000256" key="7">
    <source>
        <dbReference type="ARBA" id="ARBA00023170"/>
    </source>
</evidence>
<dbReference type="EMBL" id="CAXITT010004453">
    <property type="protein sequence ID" value="CAL1549112.1"/>
    <property type="molecule type" value="Genomic_DNA"/>
</dbReference>
<keyword evidence="4 9" id="KW-1133">Transmembrane helix</keyword>
<reference evidence="11 13" key="1">
    <citation type="submission" date="2024-04" db="EMBL/GenBank/DDBJ databases">
        <authorList>
            <consortium name="Genoscope - CEA"/>
            <person name="William W."/>
        </authorList>
    </citation>
    <scope>NUCLEOTIDE SEQUENCE [LARGE SCALE GENOMIC DNA]</scope>
</reference>
<dbReference type="Proteomes" id="UP001497497">
    <property type="component" value="Unassembled WGS sequence"/>
</dbReference>
<dbReference type="PROSITE" id="PS50262">
    <property type="entry name" value="G_PROTEIN_RECEP_F1_2"/>
    <property type="match status" value="1"/>
</dbReference>
<feature type="domain" description="G-protein coupled receptors family 1 profile" evidence="10">
    <location>
        <begin position="16"/>
        <end position="307"/>
    </location>
</feature>
<accession>A0AAV2I8P7</accession>
<evidence type="ECO:0000256" key="4">
    <source>
        <dbReference type="ARBA" id="ARBA00022989"/>
    </source>
</evidence>
<dbReference type="SUPFAM" id="SSF81321">
    <property type="entry name" value="Family A G protein-coupled receptor-like"/>
    <property type="match status" value="1"/>
</dbReference>
<feature type="transmembrane region" description="Helical" evidence="9">
    <location>
        <begin position="88"/>
        <end position="111"/>
    </location>
</feature>
<proteinExistence type="predicted"/>
<feature type="transmembrane region" description="Helical" evidence="9">
    <location>
        <begin position="191"/>
        <end position="211"/>
    </location>
</feature>
<evidence type="ECO:0000256" key="6">
    <source>
        <dbReference type="ARBA" id="ARBA00023136"/>
    </source>
</evidence>